<evidence type="ECO:0000313" key="2">
    <source>
        <dbReference type="Proteomes" id="UP000290289"/>
    </source>
</evidence>
<accession>A0A498IDT9</accession>
<sequence length="72" mass="8190">MVETLFSKLSDNVVLNILFKLEEDPRDWAWLACSCTKFSSMIRNVCWKIKYYKVIPSIVSDLLTGSTEPAGS</sequence>
<organism evidence="1 2">
    <name type="scientific">Malus domestica</name>
    <name type="common">Apple</name>
    <name type="synonym">Pyrus malus</name>
    <dbReference type="NCBI Taxonomy" id="3750"/>
    <lineage>
        <taxon>Eukaryota</taxon>
        <taxon>Viridiplantae</taxon>
        <taxon>Streptophyta</taxon>
        <taxon>Embryophyta</taxon>
        <taxon>Tracheophyta</taxon>
        <taxon>Spermatophyta</taxon>
        <taxon>Magnoliopsida</taxon>
        <taxon>eudicotyledons</taxon>
        <taxon>Gunneridae</taxon>
        <taxon>Pentapetalae</taxon>
        <taxon>rosids</taxon>
        <taxon>fabids</taxon>
        <taxon>Rosales</taxon>
        <taxon>Rosaceae</taxon>
        <taxon>Amygdaloideae</taxon>
        <taxon>Maleae</taxon>
        <taxon>Malus</taxon>
    </lineage>
</organism>
<name>A0A498IDT9_MALDO</name>
<dbReference type="PANTHER" id="PTHR31348:SF4">
    <property type="entry name" value="PHYTOCHROME A-ASSOCIATED F-BOX PROTEIN"/>
    <property type="match status" value="1"/>
</dbReference>
<dbReference type="AlphaFoldDB" id="A0A498IDT9"/>
<comment type="caution">
    <text evidence="1">The sequence shown here is derived from an EMBL/GenBank/DDBJ whole genome shotgun (WGS) entry which is preliminary data.</text>
</comment>
<dbReference type="STRING" id="3750.A0A498IDT9"/>
<protein>
    <recommendedName>
        <fullName evidence="3">F-box domain-containing protein</fullName>
    </recommendedName>
</protein>
<dbReference type="SUPFAM" id="SSF81383">
    <property type="entry name" value="F-box domain"/>
    <property type="match status" value="1"/>
</dbReference>
<evidence type="ECO:0000313" key="1">
    <source>
        <dbReference type="EMBL" id="RXH81340.1"/>
    </source>
</evidence>
<gene>
    <name evidence="1" type="ORF">DVH24_006165</name>
</gene>
<dbReference type="InterPro" id="IPR036047">
    <property type="entry name" value="F-box-like_dom_sf"/>
</dbReference>
<proteinExistence type="predicted"/>
<evidence type="ECO:0008006" key="3">
    <source>
        <dbReference type="Google" id="ProtNLM"/>
    </source>
</evidence>
<dbReference type="EMBL" id="RDQH01000338">
    <property type="protein sequence ID" value="RXH81340.1"/>
    <property type="molecule type" value="Genomic_DNA"/>
</dbReference>
<dbReference type="PANTHER" id="PTHR31348">
    <property type="entry name" value="EID1-LIKE F-BOX PROTEIN 2-RELATED"/>
    <property type="match status" value="1"/>
</dbReference>
<dbReference type="InterPro" id="IPR040267">
    <property type="entry name" value="EID1-like"/>
</dbReference>
<reference evidence="1 2" key="1">
    <citation type="submission" date="2018-10" db="EMBL/GenBank/DDBJ databases">
        <title>A high-quality apple genome assembly.</title>
        <authorList>
            <person name="Hu J."/>
        </authorList>
    </citation>
    <scope>NUCLEOTIDE SEQUENCE [LARGE SCALE GENOMIC DNA]</scope>
    <source>
        <strain evidence="2">cv. HFTH1</strain>
        <tissue evidence="1">Young leaf</tissue>
    </source>
</reference>
<dbReference type="Proteomes" id="UP000290289">
    <property type="component" value="Chromosome 12"/>
</dbReference>
<keyword evidence="2" id="KW-1185">Reference proteome</keyword>